<feature type="transmembrane region" description="Helical" evidence="1">
    <location>
        <begin position="33"/>
        <end position="49"/>
    </location>
</feature>
<protein>
    <submittedName>
        <fullName evidence="2">Uncharacterized protein</fullName>
    </submittedName>
</protein>
<keyword evidence="1" id="KW-0812">Transmembrane</keyword>
<keyword evidence="1" id="KW-0472">Membrane</keyword>
<evidence type="ECO:0000313" key="3">
    <source>
        <dbReference type="Proteomes" id="UP000199073"/>
    </source>
</evidence>
<gene>
    <name evidence="2" type="ORF">SAMN05660330_03691</name>
</gene>
<evidence type="ECO:0000256" key="1">
    <source>
        <dbReference type="SAM" id="Phobius"/>
    </source>
</evidence>
<reference evidence="2 3" key="1">
    <citation type="submission" date="2016-10" db="EMBL/GenBank/DDBJ databases">
        <authorList>
            <person name="de Groot N.N."/>
        </authorList>
    </citation>
    <scope>NUCLEOTIDE SEQUENCE [LARGE SCALE GENOMIC DNA]</scope>
    <source>
        <strain evidence="2 3">DSM 12130</strain>
    </source>
</reference>
<name>A0A1H0URU4_9BACT</name>
<sequence>MGTELDRKKELILGHEQDFAKQVAGEIIDKPQLALWMILIPIFFVFYYFQLKRYRNGLQDFSSNFLVTRQRTLDAVVESVAANKPVNLESVIELSSTPTAVQQQYRAWLDQLAAHFLLLLKAEGDSYEELVRSAHGKKSTYLVELKKLNRVEADFNRSLISHIPGEQDTFKTVIRSMQDCVKKIRHRQAADIFP</sequence>
<keyword evidence="1" id="KW-1133">Transmembrane helix</keyword>
<dbReference type="RefSeq" id="WP_092225526.1">
    <property type="nucleotide sequence ID" value="NZ_FNJI01000035.1"/>
</dbReference>
<organism evidence="2 3">
    <name type="scientific">Desulforhopalus singaporensis</name>
    <dbReference type="NCBI Taxonomy" id="91360"/>
    <lineage>
        <taxon>Bacteria</taxon>
        <taxon>Pseudomonadati</taxon>
        <taxon>Thermodesulfobacteriota</taxon>
        <taxon>Desulfobulbia</taxon>
        <taxon>Desulfobulbales</taxon>
        <taxon>Desulfocapsaceae</taxon>
        <taxon>Desulforhopalus</taxon>
    </lineage>
</organism>
<keyword evidence="3" id="KW-1185">Reference proteome</keyword>
<dbReference type="OrthoDB" id="1808662at2"/>
<proteinExistence type="predicted"/>
<dbReference type="AlphaFoldDB" id="A0A1H0URU4"/>
<evidence type="ECO:0000313" key="2">
    <source>
        <dbReference type="EMBL" id="SDP68835.1"/>
    </source>
</evidence>
<accession>A0A1H0URU4</accession>
<dbReference type="EMBL" id="FNJI01000035">
    <property type="protein sequence ID" value="SDP68835.1"/>
    <property type="molecule type" value="Genomic_DNA"/>
</dbReference>
<dbReference type="Proteomes" id="UP000199073">
    <property type="component" value="Unassembled WGS sequence"/>
</dbReference>
<dbReference type="STRING" id="91360.SAMN05660330_03691"/>
<dbReference type="NCBIfam" id="NF038143">
    <property type="entry name" value="HYxxLL"/>
    <property type="match status" value="1"/>
</dbReference>